<sequence>MLSLYVSMLSVPKSPMSTPLIVSFVNMAQTINGGEGGKGMIFEHNVMSIWAHSSRALWSVGFYGYDVDAKNLNQLNPTGFALAKWLRPSEL</sequence>
<dbReference type="Proteomes" id="UP000887116">
    <property type="component" value="Unassembled WGS sequence"/>
</dbReference>
<keyword evidence="2" id="KW-1185">Reference proteome</keyword>
<organism evidence="1 2">
    <name type="scientific">Trichonephila clavata</name>
    <name type="common">Joro spider</name>
    <name type="synonym">Nephila clavata</name>
    <dbReference type="NCBI Taxonomy" id="2740835"/>
    <lineage>
        <taxon>Eukaryota</taxon>
        <taxon>Metazoa</taxon>
        <taxon>Ecdysozoa</taxon>
        <taxon>Arthropoda</taxon>
        <taxon>Chelicerata</taxon>
        <taxon>Arachnida</taxon>
        <taxon>Araneae</taxon>
        <taxon>Araneomorphae</taxon>
        <taxon>Entelegynae</taxon>
        <taxon>Araneoidea</taxon>
        <taxon>Nephilidae</taxon>
        <taxon>Trichonephila</taxon>
    </lineage>
</organism>
<name>A0A8X6IXT8_TRICU</name>
<reference evidence="1" key="1">
    <citation type="submission" date="2020-07" db="EMBL/GenBank/DDBJ databases">
        <title>Multicomponent nature underlies the extraordinary mechanical properties of spider dragline silk.</title>
        <authorList>
            <person name="Kono N."/>
            <person name="Nakamura H."/>
            <person name="Mori M."/>
            <person name="Yoshida Y."/>
            <person name="Ohtoshi R."/>
            <person name="Malay A.D."/>
            <person name="Moran D.A.P."/>
            <person name="Tomita M."/>
            <person name="Numata K."/>
            <person name="Arakawa K."/>
        </authorList>
    </citation>
    <scope>NUCLEOTIDE SEQUENCE</scope>
</reference>
<comment type="caution">
    <text evidence="1">The sequence shown here is derived from an EMBL/GenBank/DDBJ whole genome shotgun (WGS) entry which is preliminary data.</text>
</comment>
<dbReference type="AlphaFoldDB" id="A0A8X6IXT8"/>
<protein>
    <submittedName>
        <fullName evidence="1">Uncharacterized protein</fullName>
    </submittedName>
</protein>
<accession>A0A8X6IXT8</accession>
<proteinExistence type="predicted"/>
<dbReference type="EMBL" id="BMAO01022841">
    <property type="protein sequence ID" value="GFQ84945.1"/>
    <property type="molecule type" value="Genomic_DNA"/>
</dbReference>
<evidence type="ECO:0000313" key="1">
    <source>
        <dbReference type="EMBL" id="GFQ84945.1"/>
    </source>
</evidence>
<evidence type="ECO:0000313" key="2">
    <source>
        <dbReference type="Proteomes" id="UP000887116"/>
    </source>
</evidence>
<gene>
    <name evidence="1" type="ORF">TNCT_659541</name>
</gene>